<sequence>MIEMQLEKQIYIDKDLPAGWKPYYIFLMKVNNEIVGRMTLREGSCEERYYDGHIGYTVEPEFRGHYYAYQGVQLIKPIALKLGFKELIITCSPNNLASKKTILKLQAQYLETVEIPKKYRKDFEAGETIKEVYLIKL</sequence>
<dbReference type="EMBL" id="ABFX02000008">
    <property type="protein sequence ID" value="EDS17418.1"/>
    <property type="molecule type" value="Genomic_DNA"/>
</dbReference>
<organism evidence="2 3">
    <name type="scientific">Thomasclavelia ramosa DSM 1402</name>
    <dbReference type="NCBI Taxonomy" id="445974"/>
    <lineage>
        <taxon>Bacteria</taxon>
        <taxon>Bacillati</taxon>
        <taxon>Bacillota</taxon>
        <taxon>Erysipelotrichia</taxon>
        <taxon>Erysipelotrichales</taxon>
        <taxon>Coprobacillaceae</taxon>
        <taxon>Thomasclavelia</taxon>
    </lineage>
</organism>
<dbReference type="InterPro" id="IPR000182">
    <property type="entry name" value="GNAT_dom"/>
</dbReference>
<reference evidence="2" key="2">
    <citation type="submission" date="2014-06" db="EMBL/GenBank/DDBJ databases">
        <title>Draft genome sequence of Clostridium ramosum(DSM 1402).</title>
        <authorList>
            <person name="Sudarsanam P."/>
            <person name="Ley R."/>
            <person name="Guruge J."/>
            <person name="Turnbaugh P.J."/>
            <person name="Mahowald M."/>
            <person name="Liep D."/>
            <person name="Gordon J."/>
        </authorList>
    </citation>
    <scope>NUCLEOTIDE SEQUENCE</scope>
    <source>
        <strain evidence="2">DSM 1402</strain>
    </source>
</reference>
<feature type="domain" description="N-acetyltransferase" evidence="1">
    <location>
        <begin position="22"/>
        <end position="105"/>
    </location>
</feature>
<dbReference type="PANTHER" id="PTHR39173">
    <property type="entry name" value="ACETYLTRANSFERASE"/>
    <property type="match status" value="1"/>
</dbReference>
<name>B0N6I0_9FIRM</name>
<dbReference type="HOGENOM" id="CLU_113231_4_0_9"/>
<gene>
    <name evidence="2" type="ORF">CLORAM_02202</name>
</gene>
<accession>B0N6I0</accession>
<dbReference type="InterPro" id="IPR016181">
    <property type="entry name" value="Acyl_CoA_acyltransferase"/>
</dbReference>
<dbReference type="Proteomes" id="UP000005798">
    <property type="component" value="Unassembled WGS sequence"/>
</dbReference>
<evidence type="ECO:0000313" key="3">
    <source>
        <dbReference type="Proteomes" id="UP000005798"/>
    </source>
</evidence>
<dbReference type="AlphaFoldDB" id="B0N6I0"/>
<dbReference type="GO" id="GO:0016747">
    <property type="term" value="F:acyltransferase activity, transferring groups other than amino-acyl groups"/>
    <property type="evidence" value="ECO:0007669"/>
    <property type="project" value="InterPro"/>
</dbReference>
<dbReference type="SUPFAM" id="SSF55729">
    <property type="entry name" value="Acyl-CoA N-acyltransferases (Nat)"/>
    <property type="match status" value="1"/>
</dbReference>
<dbReference type="PANTHER" id="PTHR39173:SF1">
    <property type="entry name" value="ACETYLTRANSFERASE"/>
    <property type="match status" value="1"/>
</dbReference>
<dbReference type="Gene3D" id="3.40.630.30">
    <property type="match status" value="1"/>
</dbReference>
<dbReference type="eggNOG" id="COG1670">
    <property type="taxonomic scope" value="Bacteria"/>
</dbReference>
<evidence type="ECO:0000259" key="1">
    <source>
        <dbReference type="Pfam" id="PF13302"/>
    </source>
</evidence>
<proteinExistence type="predicted"/>
<evidence type="ECO:0000313" key="2">
    <source>
        <dbReference type="EMBL" id="EDS17418.1"/>
    </source>
</evidence>
<keyword evidence="3" id="KW-1185">Reference proteome</keyword>
<protein>
    <recommendedName>
        <fullName evidence="1">N-acetyltransferase domain-containing protein</fullName>
    </recommendedName>
</protein>
<reference evidence="2" key="1">
    <citation type="submission" date="2007-11" db="EMBL/GenBank/DDBJ databases">
        <authorList>
            <person name="Fulton L."/>
            <person name="Clifton S."/>
            <person name="Fulton B."/>
            <person name="Xu J."/>
            <person name="Minx P."/>
            <person name="Pepin K.H."/>
            <person name="Johnson M."/>
            <person name="Thiruvilangam P."/>
            <person name="Bhonagiri V."/>
            <person name="Nash W.E."/>
            <person name="Mardis E.R."/>
            <person name="Wilson R.K."/>
        </authorList>
    </citation>
    <scope>NUCLEOTIDE SEQUENCE [LARGE SCALE GENOMIC DNA]</scope>
    <source>
        <strain evidence="2">DSM 1402</strain>
    </source>
</reference>
<dbReference type="Pfam" id="PF13302">
    <property type="entry name" value="Acetyltransf_3"/>
    <property type="match status" value="1"/>
</dbReference>
<comment type="caution">
    <text evidence="2">The sequence shown here is derived from an EMBL/GenBank/DDBJ whole genome shotgun (WGS) entry which is preliminary data.</text>
</comment>